<keyword evidence="2" id="KW-1185">Reference proteome</keyword>
<organism evidence="1 2">
    <name type="scientific">Sclerotinia trifoliorum</name>
    <dbReference type="NCBI Taxonomy" id="28548"/>
    <lineage>
        <taxon>Eukaryota</taxon>
        <taxon>Fungi</taxon>
        <taxon>Dikarya</taxon>
        <taxon>Ascomycota</taxon>
        <taxon>Pezizomycotina</taxon>
        <taxon>Leotiomycetes</taxon>
        <taxon>Helotiales</taxon>
        <taxon>Sclerotiniaceae</taxon>
        <taxon>Sclerotinia</taxon>
    </lineage>
</organism>
<reference evidence="1" key="1">
    <citation type="submission" date="2020-10" db="EMBL/GenBank/DDBJ databases">
        <authorList>
            <person name="Kusch S."/>
        </authorList>
    </citation>
    <scope>NUCLEOTIDE SEQUENCE</scope>
    <source>
        <strain evidence="1">SwB9</strain>
    </source>
</reference>
<evidence type="ECO:0000313" key="2">
    <source>
        <dbReference type="Proteomes" id="UP000624404"/>
    </source>
</evidence>
<dbReference type="OrthoDB" id="3512793at2759"/>
<dbReference type="Proteomes" id="UP000624404">
    <property type="component" value="Unassembled WGS sequence"/>
</dbReference>
<proteinExistence type="predicted"/>
<accession>A0A8H2VNR8</accession>
<sequence>MATCIELEGRTLMEDPRISGTSNIIKVKLWSDSYIDDLLQGAYNSKINVSKVVIWMQNPTQLIRYKAGKELVFIYRPLEEALGLHNGFFKLVEGSHRMRPEEFLKAEAIEIHLKPGQVLVLDGETVIEYPMAGGGGIGLMKCLSKSKH</sequence>
<evidence type="ECO:0000313" key="1">
    <source>
        <dbReference type="EMBL" id="CAD6441794.1"/>
    </source>
</evidence>
<comment type="caution">
    <text evidence="1">The sequence shown here is derived from an EMBL/GenBank/DDBJ whole genome shotgun (WGS) entry which is preliminary data.</text>
</comment>
<protein>
    <submittedName>
        <fullName evidence="1">Bc728ce2-264c-4744-a1da-adcc0eab7a67</fullName>
    </submittedName>
</protein>
<name>A0A8H2VNR8_9HELO</name>
<gene>
    <name evidence="1" type="ORF">SCLTRI_LOCUS1589</name>
</gene>
<dbReference type="EMBL" id="CAJHIA010000007">
    <property type="protein sequence ID" value="CAD6441794.1"/>
    <property type="molecule type" value="Genomic_DNA"/>
</dbReference>
<dbReference type="AlphaFoldDB" id="A0A8H2VNR8"/>